<name>A0A3N0EII2_SINP1</name>
<keyword evidence="1" id="KW-0732">Signal</keyword>
<feature type="chain" id="PRO_5018145867" evidence="1">
    <location>
        <begin position="19"/>
        <end position="266"/>
    </location>
</feature>
<sequence length="266" mass="30766">MRTVLLLLALMFCRALYAQQKLDTLYANDKKNVALFFPGAIRQAVTGAIHFVFTYNREKEQYFGLLQAQPGVESNLLVVTDDGSVFSYILKYEENLSKLNYFIPKSERIGTEMPIKATPGPSKKVKDSTTLRIEYFERFAEHLLKSKPKRLKSRNKKGIKLQLQGFVYNGPETYLVMELSNTSGISFDIDFLKVYRVSGNKKRKASFQQLEMEPINTHKMPSRIRNSQTFRFVYVLPKFVLGDKEKLQLELQERKGSRKVILKAKK</sequence>
<dbReference type="AlphaFoldDB" id="A0A3N0EII2"/>
<dbReference type="OrthoDB" id="1451423at2"/>
<feature type="signal peptide" evidence="1">
    <location>
        <begin position="1"/>
        <end position="18"/>
    </location>
</feature>
<dbReference type="Pfam" id="PF13595">
    <property type="entry name" value="DUF4138"/>
    <property type="match status" value="1"/>
</dbReference>
<accession>A0A3N0EII2</accession>
<dbReference type="InterPro" id="IPR022298">
    <property type="entry name" value="Conjug_transposon_TraN"/>
</dbReference>
<evidence type="ECO:0000313" key="3">
    <source>
        <dbReference type="Proteomes" id="UP000267469"/>
    </source>
</evidence>
<gene>
    <name evidence="2" type="ORF">ED312_09950</name>
</gene>
<dbReference type="Proteomes" id="UP000267469">
    <property type="component" value="Unassembled WGS sequence"/>
</dbReference>
<organism evidence="2 3">
    <name type="scientific">Sinomicrobium pectinilyticum</name>
    <dbReference type="NCBI Taxonomy" id="1084421"/>
    <lineage>
        <taxon>Bacteria</taxon>
        <taxon>Pseudomonadati</taxon>
        <taxon>Bacteroidota</taxon>
        <taxon>Flavobacteriia</taxon>
        <taxon>Flavobacteriales</taxon>
        <taxon>Flavobacteriaceae</taxon>
        <taxon>Sinomicrobium</taxon>
    </lineage>
</organism>
<comment type="caution">
    <text evidence="2">The sequence shown here is derived from an EMBL/GenBank/DDBJ whole genome shotgun (WGS) entry which is preliminary data.</text>
</comment>
<protein>
    <submittedName>
        <fullName evidence="2">DUF4138 domain-containing protein</fullName>
    </submittedName>
</protein>
<reference evidence="2 3" key="1">
    <citation type="submission" date="2018-10" db="EMBL/GenBank/DDBJ databases">
        <title>Sinomicrobium pectinilyticum sp. nov., a pectinase-producing bacterium isolated from alkaline and saline soil, and emended description of the genus Sinomicrobium.</title>
        <authorList>
            <person name="Cheng B."/>
            <person name="Li C."/>
            <person name="Lai Q."/>
            <person name="Du M."/>
            <person name="Shao Z."/>
            <person name="Xu P."/>
            <person name="Yang C."/>
        </authorList>
    </citation>
    <scope>NUCLEOTIDE SEQUENCE [LARGE SCALE GENOMIC DNA]</scope>
    <source>
        <strain evidence="2 3">5DNS001</strain>
    </source>
</reference>
<dbReference type="RefSeq" id="WP_123215861.1">
    <property type="nucleotide sequence ID" value="NZ_RJTM01000071.1"/>
</dbReference>
<dbReference type="EMBL" id="RJTM01000071">
    <property type="protein sequence ID" value="RNL87716.1"/>
    <property type="molecule type" value="Genomic_DNA"/>
</dbReference>
<keyword evidence="3" id="KW-1185">Reference proteome</keyword>
<evidence type="ECO:0000313" key="2">
    <source>
        <dbReference type="EMBL" id="RNL87716.1"/>
    </source>
</evidence>
<evidence type="ECO:0000256" key="1">
    <source>
        <dbReference type="SAM" id="SignalP"/>
    </source>
</evidence>
<proteinExistence type="predicted"/>